<dbReference type="CDD" id="cd06550">
    <property type="entry name" value="TM_ABC_iron-siderophores_like"/>
    <property type="match status" value="1"/>
</dbReference>
<keyword evidence="7 9" id="KW-0472">Membrane</keyword>
<evidence type="ECO:0000256" key="1">
    <source>
        <dbReference type="ARBA" id="ARBA00004651"/>
    </source>
</evidence>
<keyword evidence="4" id="KW-1003">Cell membrane</keyword>
<dbReference type="InterPro" id="IPR000522">
    <property type="entry name" value="ABC_transptr_permease_BtuC"/>
</dbReference>
<feature type="compositionally biased region" description="Basic and acidic residues" evidence="8">
    <location>
        <begin position="1"/>
        <end position="19"/>
    </location>
</feature>
<feature type="transmembrane region" description="Helical" evidence="9">
    <location>
        <begin position="120"/>
        <end position="139"/>
    </location>
</feature>
<name>A0A2A9CPE9_9ACTN</name>
<evidence type="ECO:0000256" key="2">
    <source>
        <dbReference type="ARBA" id="ARBA00007935"/>
    </source>
</evidence>
<comment type="caution">
    <text evidence="10">The sequence shown here is derived from an EMBL/GenBank/DDBJ whole genome shotgun (WGS) entry which is preliminary data.</text>
</comment>
<evidence type="ECO:0000256" key="6">
    <source>
        <dbReference type="ARBA" id="ARBA00022989"/>
    </source>
</evidence>
<feature type="region of interest" description="Disordered" evidence="8">
    <location>
        <begin position="1"/>
        <end position="21"/>
    </location>
</feature>
<dbReference type="GO" id="GO:0033214">
    <property type="term" value="P:siderophore-iron import into cell"/>
    <property type="evidence" value="ECO:0007669"/>
    <property type="project" value="TreeGrafter"/>
</dbReference>
<keyword evidence="6 9" id="KW-1133">Transmembrane helix</keyword>
<evidence type="ECO:0000256" key="7">
    <source>
        <dbReference type="ARBA" id="ARBA00023136"/>
    </source>
</evidence>
<sequence length="368" mass="37396">MVTAEHVRSDRHHLSTGDHLRHRHRRAALPLIALAGLTLALTVVSVGTGPAMIDFATVAQILGQHLIGVPADATWSHTSDTIVWITRLPRVVMAVGAGATLAMAGAALQALVRNPLADPYLLGINSGASTGAATAIVLFAGSGAGIGLLSGSAFAGAALATLMVLAIGGGSGASGPLRLVMAGMAVGYAFSAATSFLTFAADSAEASRSIMFWMLGSLATIHWPVALLGLFTAVLAGAALTALGPQLDAISAGDDVALAVGVRPDRARLAIMLVVSLAVGIIVANAGSIGFVGLVVPHFARYLVGARHRLLIPASGLLGAGFLIATDIAARMLFVPQELPIGVVTGVIGAPFLLVLARQRENRPHTVR</sequence>
<dbReference type="SUPFAM" id="SSF81345">
    <property type="entry name" value="ABC transporter involved in vitamin B12 uptake, BtuC"/>
    <property type="match status" value="1"/>
</dbReference>
<dbReference type="PANTHER" id="PTHR30472">
    <property type="entry name" value="FERRIC ENTEROBACTIN TRANSPORT SYSTEM PERMEASE PROTEIN"/>
    <property type="match status" value="1"/>
</dbReference>
<evidence type="ECO:0000256" key="4">
    <source>
        <dbReference type="ARBA" id="ARBA00022475"/>
    </source>
</evidence>
<dbReference type="AlphaFoldDB" id="A0A2A9CPE9"/>
<dbReference type="RefSeq" id="WP_211283272.1">
    <property type="nucleotide sequence ID" value="NZ_PDJC01000001.1"/>
</dbReference>
<evidence type="ECO:0000313" key="10">
    <source>
        <dbReference type="EMBL" id="PFG16218.1"/>
    </source>
</evidence>
<keyword evidence="3" id="KW-0813">Transport</keyword>
<protein>
    <submittedName>
        <fullName evidence="10">Iron complex transport system permease protein</fullName>
    </submittedName>
</protein>
<dbReference type="InterPro" id="IPR037294">
    <property type="entry name" value="ABC_BtuC-like"/>
</dbReference>
<evidence type="ECO:0000256" key="5">
    <source>
        <dbReference type="ARBA" id="ARBA00022692"/>
    </source>
</evidence>
<dbReference type="FunFam" id="1.10.3470.10:FF:000001">
    <property type="entry name" value="Vitamin B12 ABC transporter permease BtuC"/>
    <property type="match status" value="1"/>
</dbReference>
<keyword evidence="11" id="KW-1185">Reference proteome</keyword>
<comment type="similarity">
    <text evidence="2">Belongs to the binding-protein-dependent transport system permease family. FecCD subfamily.</text>
</comment>
<feature type="transmembrane region" description="Helical" evidence="9">
    <location>
        <begin position="91"/>
        <end position="108"/>
    </location>
</feature>
<dbReference type="PANTHER" id="PTHR30472:SF67">
    <property type="entry name" value="PERMEASE OF ABC TRANSPORTER-RELATED"/>
    <property type="match status" value="1"/>
</dbReference>
<evidence type="ECO:0000256" key="9">
    <source>
        <dbReference type="SAM" id="Phobius"/>
    </source>
</evidence>
<comment type="subcellular location">
    <subcellularLocation>
        <location evidence="1">Cell membrane</location>
        <topology evidence="1">Multi-pass membrane protein</topology>
    </subcellularLocation>
</comment>
<feature type="transmembrane region" description="Helical" evidence="9">
    <location>
        <begin position="269"/>
        <end position="298"/>
    </location>
</feature>
<evidence type="ECO:0000256" key="3">
    <source>
        <dbReference type="ARBA" id="ARBA00022448"/>
    </source>
</evidence>
<dbReference type="Proteomes" id="UP000226079">
    <property type="component" value="Unassembled WGS sequence"/>
</dbReference>
<reference evidence="10 11" key="1">
    <citation type="submission" date="2017-10" db="EMBL/GenBank/DDBJ databases">
        <title>Sequencing the genomes of 1000 actinobacteria strains.</title>
        <authorList>
            <person name="Klenk H.-P."/>
        </authorList>
    </citation>
    <scope>NUCLEOTIDE SEQUENCE [LARGE SCALE GENOMIC DNA]</scope>
    <source>
        <strain evidence="10 11">DSM 15597</strain>
    </source>
</reference>
<proteinExistence type="inferred from homology"/>
<keyword evidence="5 9" id="KW-0812">Transmembrane</keyword>
<dbReference type="GO" id="GO:0005886">
    <property type="term" value="C:plasma membrane"/>
    <property type="evidence" value="ECO:0007669"/>
    <property type="project" value="UniProtKB-SubCell"/>
</dbReference>
<accession>A0A2A9CPE9</accession>
<dbReference type="EMBL" id="PDJC01000001">
    <property type="protein sequence ID" value="PFG16218.1"/>
    <property type="molecule type" value="Genomic_DNA"/>
</dbReference>
<evidence type="ECO:0000313" key="11">
    <source>
        <dbReference type="Proteomes" id="UP000226079"/>
    </source>
</evidence>
<feature type="transmembrane region" description="Helical" evidence="9">
    <location>
        <begin position="179"/>
        <end position="200"/>
    </location>
</feature>
<feature type="transmembrane region" description="Helical" evidence="9">
    <location>
        <begin position="146"/>
        <end position="167"/>
    </location>
</feature>
<dbReference type="GO" id="GO:0022857">
    <property type="term" value="F:transmembrane transporter activity"/>
    <property type="evidence" value="ECO:0007669"/>
    <property type="project" value="InterPro"/>
</dbReference>
<evidence type="ECO:0000256" key="8">
    <source>
        <dbReference type="SAM" id="MobiDB-lite"/>
    </source>
</evidence>
<dbReference type="Pfam" id="PF01032">
    <property type="entry name" value="FecCD"/>
    <property type="match status" value="1"/>
</dbReference>
<organism evidence="10 11">
    <name type="scientific">Propionicimonas paludicola</name>
    <dbReference type="NCBI Taxonomy" id="185243"/>
    <lineage>
        <taxon>Bacteria</taxon>
        <taxon>Bacillati</taxon>
        <taxon>Actinomycetota</taxon>
        <taxon>Actinomycetes</taxon>
        <taxon>Propionibacteriales</taxon>
        <taxon>Nocardioidaceae</taxon>
        <taxon>Propionicimonas</taxon>
    </lineage>
</organism>
<feature type="transmembrane region" description="Helical" evidence="9">
    <location>
        <begin position="339"/>
        <end position="357"/>
    </location>
</feature>
<gene>
    <name evidence="10" type="ORF">ATK74_0750</name>
</gene>
<feature type="transmembrane region" description="Helical" evidence="9">
    <location>
        <begin position="27"/>
        <end position="46"/>
    </location>
</feature>
<dbReference type="Gene3D" id="1.10.3470.10">
    <property type="entry name" value="ABC transporter involved in vitamin B12 uptake, BtuC"/>
    <property type="match status" value="1"/>
</dbReference>
<feature type="transmembrane region" description="Helical" evidence="9">
    <location>
        <begin position="212"/>
        <end position="240"/>
    </location>
</feature>